<dbReference type="eggNOG" id="COG1122">
    <property type="taxonomic scope" value="Bacteria"/>
</dbReference>
<keyword evidence="1" id="KW-0812">Transmembrane</keyword>
<comment type="caution">
    <text evidence="2">The sequence shown here is derived from an EMBL/GenBank/DDBJ whole genome shotgun (WGS) entry which is preliminary data.</text>
</comment>
<feature type="transmembrane region" description="Helical" evidence="1">
    <location>
        <begin position="62"/>
        <end position="80"/>
    </location>
</feature>
<dbReference type="Pfam" id="PF17099">
    <property type="entry name" value="TrpP"/>
    <property type="match status" value="1"/>
</dbReference>
<dbReference type="AlphaFoldDB" id="A0A0L6JIS0"/>
<dbReference type="STRING" id="398512.Bccel_0853"/>
<evidence type="ECO:0000313" key="2">
    <source>
        <dbReference type="EMBL" id="KNY25593.1"/>
    </source>
</evidence>
<keyword evidence="1" id="KW-0472">Membrane</keyword>
<evidence type="ECO:0008006" key="4">
    <source>
        <dbReference type="Google" id="ProtNLM"/>
    </source>
</evidence>
<organism evidence="2 3">
    <name type="scientific">Pseudobacteroides cellulosolvens ATCC 35603 = DSM 2933</name>
    <dbReference type="NCBI Taxonomy" id="398512"/>
    <lineage>
        <taxon>Bacteria</taxon>
        <taxon>Bacillati</taxon>
        <taxon>Bacillota</taxon>
        <taxon>Clostridia</taxon>
        <taxon>Eubacteriales</taxon>
        <taxon>Oscillospiraceae</taxon>
        <taxon>Pseudobacteroides</taxon>
    </lineage>
</organism>
<protein>
    <recommendedName>
        <fullName evidence="4">Tryptophan transport protein</fullName>
    </recommendedName>
</protein>
<sequence>METAIKREVVKKGLSATDVVLVAVLLAAGAVLRLITPPIFGITPNFIIGMYCMAIFLIRPKFLEVIFIGLVAAAVCHFTTKSMIPYINFISEPVAALVVFGMIKLPFKAMINKITLKPAIIALFGTLTSGLVYVAILKFLILFVKTPKNPALMGLFMVVIVTAAANTIIAQLIYYPVKMATGKKELE</sequence>
<feature type="transmembrane region" description="Helical" evidence="1">
    <location>
        <begin position="150"/>
        <end position="175"/>
    </location>
</feature>
<proteinExistence type="predicted"/>
<dbReference type="InterPro" id="IPR031360">
    <property type="entry name" value="TrpP"/>
</dbReference>
<feature type="transmembrane region" description="Helical" evidence="1">
    <location>
        <begin position="86"/>
        <end position="107"/>
    </location>
</feature>
<dbReference type="RefSeq" id="WP_036940923.1">
    <property type="nucleotide sequence ID" value="NZ_JQKC01000014.1"/>
</dbReference>
<feature type="transmembrane region" description="Helical" evidence="1">
    <location>
        <begin position="38"/>
        <end position="57"/>
    </location>
</feature>
<evidence type="ECO:0000313" key="3">
    <source>
        <dbReference type="Proteomes" id="UP000036923"/>
    </source>
</evidence>
<feature type="transmembrane region" description="Helical" evidence="1">
    <location>
        <begin position="12"/>
        <end position="32"/>
    </location>
</feature>
<name>A0A0L6JIS0_9FIRM</name>
<gene>
    <name evidence="2" type="ORF">Bccel_0853</name>
</gene>
<dbReference type="EMBL" id="LGTC01000001">
    <property type="protein sequence ID" value="KNY25593.1"/>
    <property type="molecule type" value="Genomic_DNA"/>
</dbReference>
<accession>A0A0L6JIS0</accession>
<dbReference type="OrthoDB" id="3173414at2"/>
<evidence type="ECO:0000256" key="1">
    <source>
        <dbReference type="SAM" id="Phobius"/>
    </source>
</evidence>
<keyword evidence="1" id="KW-1133">Transmembrane helix</keyword>
<reference evidence="3" key="1">
    <citation type="submission" date="2015-07" db="EMBL/GenBank/DDBJ databases">
        <title>Near-Complete Genome Sequence of the Cellulolytic Bacterium Bacteroides (Pseudobacteroides) cellulosolvens ATCC 35603.</title>
        <authorList>
            <person name="Dassa B."/>
            <person name="Utturkar S.M."/>
            <person name="Klingeman D.M."/>
            <person name="Hurt R.A."/>
            <person name="Keller M."/>
            <person name="Xu J."/>
            <person name="Reddy Y.H.K."/>
            <person name="Borovok I."/>
            <person name="Grinberg I.R."/>
            <person name="Lamed R."/>
            <person name="Zhivin O."/>
            <person name="Bayer E.A."/>
            <person name="Brown S.D."/>
        </authorList>
    </citation>
    <scope>NUCLEOTIDE SEQUENCE [LARGE SCALE GENOMIC DNA]</scope>
    <source>
        <strain evidence="3">DSM 2933</strain>
    </source>
</reference>
<keyword evidence="3" id="KW-1185">Reference proteome</keyword>
<feature type="transmembrane region" description="Helical" evidence="1">
    <location>
        <begin position="119"/>
        <end position="144"/>
    </location>
</feature>
<dbReference type="Proteomes" id="UP000036923">
    <property type="component" value="Unassembled WGS sequence"/>
</dbReference>